<dbReference type="InterPro" id="IPR005288">
    <property type="entry name" value="NadB"/>
</dbReference>
<comment type="cofactor">
    <cofactor evidence="1 13">
        <name>FAD</name>
        <dbReference type="ChEBI" id="CHEBI:57692"/>
    </cofactor>
</comment>
<dbReference type="SUPFAM" id="SSF46977">
    <property type="entry name" value="Succinate dehydrogenase/fumarate reductase flavoprotein C-terminal domain"/>
    <property type="match status" value="1"/>
</dbReference>
<name>A0ABR8W204_9MICO</name>
<evidence type="ECO:0000256" key="3">
    <source>
        <dbReference type="ARBA" id="ARBA00008562"/>
    </source>
</evidence>
<evidence type="ECO:0000256" key="5">
    <source>
        <dbReference type="ARBA" id="ARBA00021901"/>
    </source>
</evidence>
<comment type="function">
    <text evidence="10">Catalyzes the oxidation of L-aspartate to iminoaspartate, the first step in the de novo biosynthesis of NAD(+).</text>
</comment>
<keyword evidence="6 13" id="KW-0285">Flavoprotein</keyword>
<gene>
    <name evidence="16" type="primary">nadB</name>
    <name evidence="16" type="ORF">H9633_01990</name>
</gene>
<evidence type="ECO:0000256" key="9">
    <source>
        <dbReference type="ARBA" id="ARBA00023002"/>
    </source>
</evidence>
<evidence type="ECO:0000256" key="1">
    <source>
        <dbReference type="ARBA" id="ARBA00001974"/>
    </source>
</evidence>
<evidence type="ECO:0000259" key="15">
    <source>
        <dbReference type="Pfam" id="PF00890"/>
    </source>
</evidence>
<dbReference type="InterPro" id="IPR037099">
    <property type="entry name" value="Fum_R/Succ_DH_flav-like_C_sf"/>
</dbReference>
<keyword evidence="9 13" id="KW-0560">Oxidoreductase</keyword>
<comment type="subcellular location">
    <subcellularLocation>
        <location evidence="13">Cytoplasm</location>
    </subcellularLocation>
</comment>
<feature type="region of interest" description="Disordered" evidence="14">
    <location>
        <begin position="383"/>
        <end position="419"/>
    </location>
</feature>
<dbReference type="PRINTS" id="PR00411">
    <property type="entry name" value="PNDRDTASEI"/>
</dbReference>
<evidence type="ECO:0000256" key="4">
    <source>
        <dbReference type="ARBA" id="ARBA00012173"/>
    </source>
</evidence>
<organism evidence="16 17">
    <name type="scientific">Microbacterium commune</name>
    <dbReference type="NCBI Taxonomy" id="2762219"/>
    <lineage>
        <taxon>Bacteria</taxon>
        <taxon>Bacillati</taxon>
        <taxon>Actinomycetota</taxon>
        <taxon>Actinomycetes</taxon>
        <taxon>Micrococcales</taxon>
        <taxon>Microbacteriaceae</taxon>
        <taxon>Microbacterium</taxon>
    </lineage>
</organism>
<keyword evidence="8 13" id="KW-0274">FAD</keyword>
<dbReference type="Pfam" id="PF00890">
    <property type="entry name" value="FAD_binding_2"/>
    <property type="match status" value="1"/>
</dbReference>
<reference evidence="16 17" key="1">
    <citation type="submission" date="2020-08" db="EMBL/GenBank/DDBJ databases">
        <title>A Genomic Blueprint of the Chicken Gut Microbiome.</title>
        <authorList>
            <person name="Gilroy R."/>
            <person name="Ravi A."/>
            <person name="Getino M."/>
            <person name="Pursley I."/>
            <person name="Horton D.L."/>
            <person name="Alikhan N.-F."/>
            <person name="Baker D."/>
            <person name="Gharbi K."/>
            <person name="Hall N."/>
            <person name="Watson M."/>
            <person name="Adriaenssens E.M."/>
            <person name="Foster-Nyarko E."/>
            <person name="Jarju S."/>
            <person name="Secka A."/>
            <person name="Antonio M."/>
            <person name="Oren A."/>
            <person name="Chaudhuri R."/>
            <person name="La Ragione R.M."/>
            <person name="Hildebrand F."/>
            <person name="Pallen M.J."/>
        </authorList>
    </citation>
    <scope>NUCLEOTIDE SEQUENCE [LARGE SCALE GENOMIC DNA]</scope>
    <source>
        <strain evidence="16 17">Re1</strain>
    </source>
</reference>
<feature type="compositionally biased region" description="Basic and acidic residues" evidence="14">
    <location>
        <begin position="395"/>
        <end position="406"/>
    </location>
</feature>
<evidence type="ECO:0000256" key="14">
    <source>
        <dbReference type="SAM" id="MobiDB-lite"/>
    </source>
</evidence>
<dbReference type="SUPFAM" id="SSF51905">
    <property type="entry name" value="FAD/NAD(P)-binding domain"/>
    <property type="match status" value="1"/>
</dbReference>
<dbReference type="EC" id="1.4.3.16" evidence="4 12"/>
<dbReference type="PRINTS" id="PR00368">
    <property type="entry name" value="FADPNR"/>
</dbReference>
<evidence type="ECO:0000256" key="7">
    <source>
        <dbReference type="ARBA" id="ARBA00022642"/>
    </source>
</evidence>
<dbReference type="InterPro" id="IPR027477">
    <property type="entry name" value="Succ_DH/fumarate_Rdtase_cat_sf"/>
</dbReference>
<protein>
    <recommendedName>
        <fullName evidence="5 12">L-aspartate oxidase</fullName>
        <ecNumber evidence="4 12">1.4.3.16</ecNumber>
    </recommendedName>
</protein>
<evidence type="ECO:0000256" key="10">
    <source>
        <dbReference type="ARBA" id="ARBA00029426"/>
    </source>
</evidence>
<keyword evidence="7 13" id="KW-0662">Pyridine nucleotide biosynthesis</keyword>
<dbReference type="PANTHER" id="PTHR42716:SF2">
    <property type="entry name" value="L-ASPARTATE OXIDASE, CHLOROPLASTIC"/>
    <property type="match status" value="1"/>
</dbReference>
<evidence type="ECO:0000313" key="17">
    <source>
        <dbReference type="Proteomes" id="UP000611521"/>
    </source>
</evidence>
<dbReference type="NCBIfam" id="TIGR00551">
    <property type="entry name" value="nadB"/>
    <property type="match status" value="1"/>
</dbReference>
<evidence type="ECO:0000256" key="6">
    <source>
        <dbReference type="ARBA" id="ARBA00022630"/>
    </source>
</evidence>
<dbReference type="Gene3D" id="3.90.700.10">
    <property type="entry name" value="Succinate dehydrogenase/fumarate reductase flavoprotein, catalytic domain"/>
    <property type="match status" value="1"/>
</dbReference>
<evidence type="ECO:0000256" key="8">
    <source>
        <dbReference type="ARBA" id="ARBA00022827"/>
    </source>
</evidence>
<dbReference type="RefSeq" id="WP_191711907.1">
    <property type="nucleotide sequence ID" value="NZ_JACSPX010000001.1"/>
</dbReference>
<dbReference type="Gene3D" id="1.20.58.100">
    <property type="entry name" value="Fumarate reductase/succinate dehydrogenase flavoprotein-like, C-terminal domain"/>
    <property type="match status" value="1"/>
</dbReference>
<evidence type="ECO:0000256" key="12">
    <source>
        <dbReference type="NCBIfam" id="TIGR00551"/>
    </source>
</evidence>
<dbReference type="GO" id="GO:0008734">
    <property type="term" value="F:L-aspartate oxidase activity"/>
    <property type="evidence" value="ECO:0007669"/>
    <property type="project" value="UniProtKB-EC"/>
</dbReference>
<proteinExistence type="inferred from homology"/>
<sequence length="498" mass="50626">MNVIIVGGGIAGLTAALRADALGHRVTLLVKGALGDGCTAHAQGGVAGAYGPGDSPALHALDTLQAGDGHGDPLAITALVDGAHAAIAALVDAGVAFDRTADGDIARGLEAAHSRPRIAHAGGDATGAAISTALLSRLRTSTVRVREHVFVADALTCADRVIGIRSIDGAEVRADAVVLATGGAGQLYTHTTNPAGTTGDGIAIAVRAGAAIADLEFVQFHPTVLAGAKPFLISEAVRGAGAVLRDATGRRFMLDEHPDAELAPRDVVARAVARRAAAQAAPVALDATGLGATVLADRFPTIDAELRRRGIDWSRHPVPVTPAAHYLMGGIATDIDGRTSVPGLWAVGETARTGVHGANRLASNSLLEGAVFGARAAESLTSSATPSFRWPEASPPHRRDGGRDRPGATSAAPTDPSFSRSALQRLMWNQLGLIRTDHGMRDAVAQLHAWTAPSPTSPTAHEDANLLAVGRALASAALSRTDSLGAHSLLSPALMGAA</sequence>
<dbReference type="SUPFAM" id="SSF56425">
    <property type="entry name" value="Succinate dehydrogenase/fumarate reductase flavoprotein, catalytic domain"/>
    <property type="match status" value="1"/>
</dbReference>
<evidence type="ECO:0000256" key="11">
    <source>
        <dbReference type="ARBA" id="ARBA00048305"/>
    </source>
</evidence>
<keyword evidence="17" id="KW-1185">Reference proteome</keyword>
<dbReference type="Gene3D" id="3.50.50.60">
    <property type="entry name" value="FAD/NAD(P)-binding domain"/>
    <property type="match status" value="1"/>
</dbReference>
<dbReference type="InterPro" id="IPR003953">
    <property type="entry name" value="FAD-dep_OxRdtase_2_FAD-bd"/>
</dbReference>
<evidence type="ECO:0000256" key="2">
    <source>
        <dbReference type="ARBA" id="ARBA00004950"/>
    </source>
</evidence>
<dbReference type="EMBL" id="JACSPX010000001">
    <property type="protein sequence ID" value="MBD8011067.1"/>
    <property type="molecule type" value="Genomic_DNA"/>
</dbReference>
<evidence type="ECO:0000256" key="13">
    <source>
        <dbReference type="RuleBase" id="RU362049"/>
    </source>
</evidence>
<dbReference type="Proteomes" id="UP000611521">
    <property type="component" value="Unassembled WGS sequence"/>
</dbReference>
<accession>A0ABR8W204</accession>
<comment type="catalytic activity">
    <reaction evidence="11">
        <text>L-aspartate + O2 = iminosuccinate + H2O2</text>
        <dbReference type="Rhea" id="RHEA:25876"/>
        <dbReference type="ChEBI" id="CHEBI:15379"/>
        <dbReference type="ChEBI" id="CHEBI:16240"/>
        <dbReference type="ChEBI" id="CHEBI:29991"/>
        <dbReference type="ChEBI" id="CHEBI:77875"/>
        <dbReference type="EC" id="1.4.3.16"/>
    </reaction>
    <physiologicalReaction direction="left-to-right" evidence="11">
        <dbReference type="Rhea" id="RHEA:25877"/>
    </physiologicalReaction>
</comment>
<comment type="pathway">
    <text evidence="2 13">Cofactor biosynthesis; NAD(+) biosynthesis; iminoaspartate from L-aspartate (oxidase route): step 1/1.</text>
</comment>
<feature type="domain" description="FAD-dependent oxidoreductase 2 FAD-binding" evidence="15">
    <location>
        <begin position="3"/>
        <end position="366"/>
    </location>
</feature>
<dbReference type="InterPro" id="IPR036188">
    <property type="entry name" value="FAD/NAD-bd_sf"/>
</dbReference>
<dbReference type="PANTHER" id="PTHR42716">
    <property type="entry name" value="L-ASPARTATE OXIDASE"/>
    <property type="match status" value="1"/>
</dbReference>
<comment type="caution">
    <text evidence="16">The sequence shown here is derived from an EMBL/GenBank/DDBJ whole genome shotgun (WGS) entry which is preliminary data.</text>
</comment>
<evidence type="ECO:0000313" key="16">
    <source>
        <dbReference type="EMBL" id="MBD8011067.1"/>
    </source>
</evidence>
<comment type="similarity">
    <text evidence="3 13">Belongs to the FAD-dependent oxidoreductase 2 family. NadB subfamily.</text>
</comment>